<dbReference type="InterPro" id="IPR003439">
    <property type="entry name" value="ABC_transporter-like_ATP-bd"/>
</dbReference>
<sequence length="328" mass="36693">MIKLEHVNKSFHNGKPAVRDVSFEVNKGETLVLLGTSGSGKTTTLRMINRLIAPDSGQILVNGAPINTQQIEALRRNIGYVLQDNGLFPHYTVAENIGIVPTLLKWDKKRIEERTHSLMEKLRLSVADHYDVYPQQLSGGQQQRVGLARALAADPSILLMDEPFGALDPVTRASVRKEFRSLDEIRNKTVIMVTHDVPEAFELGNRICLMDKGVIQQTGTPAELLFNPANDFVSSFFHEQRFWLELNALRLTDIRPWLGNTAPGENHAPVLKGENTCWDALEQLTTLSAPVNISFDDKLVRIDTSELMHAFTQHKQTVSGHGRSTRLS</sequence>
<dbReference type="GO" id="GO:0015697">
    <property type="term" value="P:quaternary ammonium group transport"/>
    <property type="evidence" value="ECO:0007669"/>
    <property type="project" value="UniProtKB-ARBA"/>
</dbReference>
<dbReference type="InterPro" id="IPR027417">
    <property type="entry name" value="P-loop_NTPase"/>
</dbReference>
<evidence type="ECO:0000256" key="1">
    <source>
        <dbReference type="ARBA" id="ARBA00005417"/>
    </source>
</evidence>
<dbReference type="InterPro" id="IPR017871">
    <property type="entry name" value="ABC_transporter-like_CS"/>
</dbReference>
<name>A0A1G7N6J2_CHIFI</name>
<dbReference type="GO" id="GO:0005524">
    <property type="term" value="F:ATP binding"/>
    <property type="evidence" value="ECO:0007669"/>
    <property type="project" value="UniProtKB-KW"/>
</dbReference>
<dbReference type="PROSITE" id="PS50893">
    <property type="entry name" value="ABC_TRANSPORTER_2"/>
    <property type="match status" value="1"/>
</dbReference>
<dbReference type="FunFam" id="3.40.50.300:FF:000425">
    <property type="entry name" value="Probable ABC transporter, ATP-binding subunit"/>
    <property type="match status" value="1"/>
</dbReference>
<dbReference type="PANTHER" id="PTHR43117">
    <property type="entry name" value="OSMOPROTECTANT IMPORT ATP-BINDING PROTEIN OSMV"/>
    <property type="match status" value="1"/>
</dbReference>
<dbReference type="SUPFAM" id="SSF52540">
    <property type="entry name" value="P-loop containing nucleoside triphosphate hydrolases"/>
    <property type="match status" value="1"/>
</dbReference>
<gene>
    <name evidence="6" type="ORF">SAMN04488121_102685</name>
</gene>
<dbReference type="AlphaFoldDB" id="A0A1G7N6J2"/>
<dbReference type="EMBL" id="FNBN01000002">
    <property type="protein sequence ID" value="SDF69675.1"/>
    <property type="molecule type" value="Genomic_DNA"/>
</dbReference>
<dbReference type="PROSITE" id="PS00211">
    <property type="entry name" value="ABC_TRANSPORTER_1"/>
    <property type="match status" value="1"/>
</dbReference>
<evidence type="ECO:0000259" key="5">
    <source>
        <dbReference type="PROSITE" id="PS50893"/>
    </source>
</evidence>
<dbReference type="RefSeq" id="WP_089831243.1">
    <property type="nucleotide sequence ID" value="NZ_FNBN01000002.1"/>
</dbReference>
<evidence type="ECO:0000256" key="3">
    <source>
        <dbReference type="ARBA" id="ARBA00022741"/>
    </source>
</evidence>
<dbReference type="InterPro" id="IPR003593">
    <property type="entry name" value="AAA+_ATPase"/>
</dbReference>
<dbReference type="Proteomes" id="UP000199045">
    <property type="component" value="Unassembled WGS sequence"/>
</dbReference>
<reference evidence="6 7" key="1">
    <citation type="submission" date="2016-10" db="EMBL/GenBank/DDBJ databases">
        <authorList>
            <person name="de Groot N.N."/>
        </authorList>
    </citation>
    <scope>NUCLEOTIDE SEQUENCE [LARGE SCALE GENOMIC DNA]</scope>
    <source>
        <strain evidence="6 7">DSM 527</strain>
    </source>
</reference>
<dbReference type="OrthoDB" id="9782239at2"/>
<dbReference type="Gene3D" id="3.40.50.300">
    <property type="entry name" value="P-loop containing nucleotide triphosphate hydrolases"/>
    <property type="match status" value="1"/>
</dbReference>
<keyword evidence="3" id="KW-0547">Nucleotide-binding</keyword>
<dbReference type="SMART" id="SM00382">
    <property type="entry name" value="AAA"/>
    <property type="match status" value="1"/>
</dbReference>
<evidence type="ECO:0000313" key="6">
    <source>
        <dbReference type="EMBL" id="SDF69675.1"/>
    </source>
</evidence>
<feature type="domain" description="ABC transporter" evidence="5">
    <location>
        <begin position="2"/>
        <end position="237"/>
    </location>
</feature>
<organism evidence="6 7">
    <name type="scientific">Chitinophaga filiformis</name>
    <name type="common">Myxococcus filiformis</name>
    <name type="synonym">Flexibacter filiformis</name>
    <dbReference type="NCBI Taxonomy" id="104663"/>
    <lineage>
        <taxon>Bacteria</taxon>
        <taxon>Pseudomonadati</taxon>
        <taxon>Bacteroidota</taxon>
        <taxon>Chitinophagia</taxon>
        <taxon>Chitinophagales</taxon>
        <taxon>Chitinophagaceae</taxon>
        <taxon>Chitinophaga</taxon>
    </lineage>
</organism>
<protein>
    <submittedName>
        <fullName evidence="6">Osmoprotectant transport system ATP-binding protein</fullName>
    </submittedName>
</protein>
<dbReference type="Pfam" id="PF00005">
    <property type="entry name" value="ABC_tran"/>
    <property type="match status" value="1"/>
</dbReference>
<dbReference type="PANTHER" id="PTHR43117:SF4">
    <property type="entry name" value="OSMOPROTECTANT IMPORT ATP-BINDING PROTEIN OSMV"/>
    <property type="match status" value="1"/>
</dbReference>
<dbReference type="GO" id="GO:0016887">
    <property type="term" value="F:ATP hydrolysis activity"/>
    <property type="evidence" value="ECO:0007669"/>
    <property type="project" value="InterPro"/>
</dbReference>
<proteinExistence type="inferred from homology"/>
<keyword evidence="2" id="KW-0813">Transport</keyword>
<accession>A0A1G7N6J2</accession>
<dbReference type="STRING" id="104663.SAMN04488121_102685"/>
<evidence type="ECO:0000256" key="2">
    <source>
        <dbReference type="ARBA" id="ARBA00022448"/>
    </source>
</evidence>
<evidence type="ECO:0000313" key="7">
    <source>
        <dbReference type="Proteomes" id="UP000199045"/>
    </source>
</evidence>
<comment type="similarity">
    <text evidence="1">Belongs to the ABC transporter superfamily.</text>
</comment>
<evidence type="ECO:0000256" key="4">
    <source>
        <dbReference type="ARBA" id="ARBA00022840"/>
    </source>
</evidence>
<keyword evidence="4 6" id="KW-0067">ATP-binding</keyword>